<protein>
    <submittedName>
        <fullName evidence="2">Putative early light-induced protein</fullName>
    </submittedName>
</protein>
<keyword evidence="1" id="KW-0812">Transmembrane</keyword>
<evidence type="ECO:0000256" key="1">
    <source>
        <dbReference type="SAM" id="Phobius"/>
    </source>
</evidence>
<dbReference type="EMBL" id="FJ237486">
    <property type="protein sequence ID" value="ACI87806.1"/>
    <property type="molecule type" value="mRNA"/>
</dbReference>
<dbReference type="AlphaFoldDB" id="B6V6T3"/>
<keyword evidence="1" id="KW-0472">Membrane</keyword>
<reference evidence="2" key="1">
    <citation type="submission" date="2008-09" db="EMBL/GenBank/DDBJ databases">
        <title>Cloning and characterization of cold regulated sequences in cypress (Cupressus sempervirens).</title>
        <authorList>
            <person name="Pedron L."/>
            <person name="Baldi P."/>
            <person name="La Porta N."/>
        </authorList>
    </citation>
    <scope>NUCLEOTIDE SEQUENCE</scope>
    <source>
        <strain evidence="2">Cyplp077</strain>
    </source>
</reference>
<keyword evidence="1" id="KW-1133">Transmembrane helix</keyword>
<organism evidence="2">
    <name type="scientific">Cupressus sempervirens</name>
    <name type="common">Italian cypress</name>
    <dbReference type="NCBI Taxonomy" id="13469"/>
    <lineage>
        <taxon>Eukaryota</taxon>
        <taxon>Viridiplantae</taxon>
        <taxon>Streptophyta</taxon>
        <taxon>Embryophyta</taxon>
        <taxon>Tracheophyta</taxon>
        <taxon>Spermatophyta</taxon>
        <taxon>Pinopsida</taxon>
        <taxon>Pinidae</taxon>
        <taxon>Conifers II</taxon>
        <taxon>Cupressales</taxon>
        <taxon>Cupressaceae</taxon>
        <taxon>Cupressus</taxon>
    </lineage>
</organism>
<feature type="transmembrane region" description="Helical" evidence="1">
    <location>
        <begin position="66"/>
        <end position="88"/>
    </location>
</feature>
<name>B6V6T3_CUPSE</name>
<proteinExistence type="evidence at transcript level"/>
<evidence type="ECO:0000313" key="2">
    <source>
        <dbReference type="EMBL" id="ACI87806.1"/>
    </source>
</evidence>
<accession>B6V6T3</accession>
<feature type="non-terminal residue" evidence="2">
    <location>
        <position position="1"/>
    </location>
</feature>
<sequence>VAPPALPRSPRPASTRSISTEFTDVLASGPASERINGRLAMIVVAAVAVELAIGQDVYAQISYGGILWYLTSVVMSLAALIPLFRVSVESRSVAFMSSDAEIRDARSAMLRVALACTEYVKGGTLGCIDYLKGRIYG</sequence>